<name>A0A4U0NWS3_9ACTN</name>
<sequence>MSFDIARHAQHAPGRHAERALAPDLARGVMLLIIAVANAAGVVFASEPGVAPAPEAADRGFTFLLFDLVHARGYPVFAVMFGYGIVQLANHQGALGASPHQVRSLLLRRNLWLVAFGFAHAVLLYYGDFLAAYGIVGTMMTLVLLRRGDRFHRIVLVIWALSAVEVVVVGAIVVNGIIAGPDGSAPLPVSHVDSLAAPGYFDSMLDRLGEWPTHVLITLPFILIAWLGMWAARRRVLEEPARHRTLLVRTAVLGLGIAVVGGLPAALISAGWLHVDESTARMALLLHGGSGMFAGPGYVAVFGLLAMRITRPGVVVGSLAALGRRSLSGYLFQSVAWLVLLLPFTLDLGDRFAGPTVTGLIIAVAIWLTTVLIARLLDERDRPGPAETVLRRLTYGPRAARSGAARGAGENRVTGRKRGVRAS</sequence>
<dbReference type="RefSeq" id="WP_136738052.1">
    <property type="nucleotide sequence ID" value="NZ_SUMB01000001.1"/>
</dbReference>
<feature type="transmembrane region" description="Helical" evidence="2">
    <location>
        <begin position="157"/>
        <end position="178"/>
    </location>
</feature>
<evidence type="ECO:0000259" key="3">
    <source>
        <dbReference type="Pfam" id="PF04235"/>
    </source>
</evidence>
<evidence type="ECO:0000256" key="1">
    <source>
        <dbReference type="SAM" id="MobiDB-lite"/>
    </source>
</evidence>
<evidence type="ECO:0000313" key="4">
    <source>
        <dbReference type="EMBL" id="TJZ59100.1"/>
    </source>
</evidence>
<feature type="transmembrane region" description="Helical" evidence="2">
    <location>
        <begin position="327"/>
        <end position="346"/>
    </location>
</feature>
<dbReference type="PANTHER" id="PTHR30590:SF2">
    <property type="entry name" value="INNER MEMBRANE PROTEIN"/>
    <property type="match status" value="1"/>
</dbReference>
<dbReference type="OrthoDB" id="2388539at2"/>
<protein>
    <submittedName>
        <fullName evidence="4">DUF418 domain-containing protein</fullName>
    </submittedName>
</protein>
<keyword evidence="2" id="KW-0812">Transmembrane</keyword>
<feature type="transmembrane region" description="Helical" evidence="2">
    <location>
        <begin position="252"/>
        <end position="272"/>
    </location>
</feature>
<dbReference type="PANTHER" id="PTHR30590">
    <property type="entry name" value="INNER MEMBRANE PROTEIN"/>
    <property type="match status" value="1"/>
</dbReference>
<dbReference type="InterPro" id="IPR007349">
    <property type="entry name" value="DUF418"/>
</dbReference>
<dbReference type="InterPro" id="IPR052529">
    <property type="entry name" value="Bact_Transport_Assoc"/>
</dbReference>
<accession>A0A4U0NWS3</accession>
<feature type="transmembrane region" description="Helical" evidence="2">
    <location>
        <begin position="284"/>
        <end position="306"/>
    </location>
</feature>
<keyword evidence="2" id="KW-0472">Membrane</keyword>
<dbReference type="Proteomes" id="UP000308697">
    <property type="component" value="Unassembled WGS sequence"/>
</dbReference>
<organism evidence="4 5">
    <name type="scientific">Streptomyces piniterrae</name>
    <dbReference type="NCBI Taxonomy" id="2571125"/>
    <lineage>
        <taxon>Bacteria</taxon>
        <taxon>Bacillati</taxon>
        <taxon>Actinomycetota</taxon>
        <taxon>Actinomycetes</taxon>
        <taxon>Kitasatosporales</taxon>
        <taxon>Streptomycetaceae</taxon>
        <taxon>Streptomyces</taxon>
    </lineage>
</organism>
<feature type="compositionally biased region" description="Basic residues" evidence="1">
    <location>
        <begin position="414"/>
        <end position="423"/>
    </location>
</feature>
<comment type="caution">
    <text evidence="4">The sequence shown here is derived from an EMBL/GenBank/DDBJ whole genome shotgun (WGS) entry which is preliminary data.</text>
</comment>
<proteinExistence type="predicted"/>
<feature type="transmembrane region" description="Helical" evidence="2">
    <location>
        <begin position="352"/>
        <end position="374"/>
    </location>
</feature>
<feature type="transmembrane region" description="Helical" evidence="2">
    <location>
        <begin position="211"/>
        <end position="232"/>
    </location>
</feature>
<reference evidence="4 5" key="1">
    <citation type="submission" date="2019-04" db="EMBL/GenBank/DDBJ databases">
        <title>Streptomyces piniterrae sp. nov., a heliquinomycin-producing actinomycete isolated from rhizosphere soil of Pinus yunnanensis.</title>
        <authorList>
            <person name="Zhuang X."/>
            <person name="Zhao J."/>
        </authorList>
    </citation>
    <scope>NUCLEOTIDE SEQUENCE [LARGE SCALE GENOMIC DNA]</scope>
    <source>
        <strain evidence="5">jys28</strain>
    </source>
</reference>
<evidence type="ECO:0000256" key="2">
    <source>
        <dbReference type="SAM" id="Phobius"/>
    </source>
</evidence>
<feature type="compositionally biased region" description="Low complexity" evidence="1">
    <location>
        <begin position="399"/>
        <end position="408"/>
    </location>
</feature>
<dbReference type="EMBL" id="SUMB01000001">
    <property type="protein sequence ID" value="TJZ59100.1"/>
    <property type="molecule type" value="Genomic_DNA"/>
</dbReference>
<feature type="transmembrane region" description="Helical" evidence="2">
    <location>
        <begin position="129"/>
        <end position="145"/>
    </location>
</feature>
<keyword evidence="5" id="KW-1185">Reference proteome</keyword>
<dbReference type="AlphaFoldDB" id="A0A4U0NWS3"/>
<gene>
    <name evidence="4" type="ORF">FCH28_02915</name>
</gene>
<evidence type="ECO:0000313" key="5">
    <source>
        <dbReference type="Proteomes" id="UP000308697"/>
    </source>
</evidence>
<feature type="domain" description="DUF418" evidence="3">
    <location>
        <begin position="231"/>
        <end position="396"/>
    </location>
</feature>
<feature type="transmembrane region" description="Helical" evidence="2">
    <location>
        <begin position="25"/>
        <end position="44"/>
    </location>
</feature>
<dbReference type="Pfam" id="PF04235">
    <property type="entry name" value="DUF418"/>
    <property type="match status" value="1"/>
</dbReference>
<feature type="region of interest" description="Disordered" evidence="1">
    <location>
        <begin position="399"/>
        <end position="423"/>
    </location>
</feature>
<keyword evidence="2" id="KW-1133">Transmembrane helix</keyword>